<evidence type="ECO:0000313" key="13">
    <source>
        <dbReference type="Proteomes" id="UP001149142"/>
    </source>
</evidence>
<dbReference type="PROSITE" id="PS00143">
    <property type="entry name" value="INSULINASE"/>
    <property type="match status" value="1"/>
</dbReference>
<gene>
    <name evidence="12" type="ORF">OOZ35_06285</name>
</gene>
<keyword evidence="4" id="KW-0479">Metal-binding</keyword>
<dbReference type="SUPFAM" id="SSF63411">
    <property type="entry name" value="LuxS/MPP-like metallohydrolase"/>
    <property type="match status" value="4"/>
</dbReference>
<evidence type="ECO:0000256" key="8">
    <source>
        <dbReference type="RuleBase" id="RU004447"/>
    </source>
</evidence>
<keyword evidence="5" id="KW-0378">Hydrolase</keyword>
<proteinExistence type="inferred from homology"/>
<keyword evidence="7" id="KW-0482">Metalloprotease</keyword>
<comment type="similarity">
    <text evidence="2 8">Belongs to the peptidase M16 family.</text>
</comment>
<dbReference type="Proteomes" id="UP001149142">
    <property type="component" value="Unassembled WGS sequence"/>
</dbReference>
<feature type="domain" description="Peptidase M16 C-terminal" evidence="11">
    <location>
        <begin position="712"/>
        <end position="883"/>
    </location>
</feature>
<accession>A0ABT4S033</accession>
<sequence length="952" mass="108728">MKKSLSILTLVLFVLTGTFKLNGQTVTKTSHKTNQTSTFNSAEKIPFNPEVTKGVLSNGLTYYIKNNGKPENKVELRLVVKAGSILEDQDQLGLAHFMEHMNFNGTKNFKKNELVDYLQSIGVKFGAHLNAYTSFDETVYMLPIPSDDPEKLEKGFQILEDWAHNALLTEKDIDEERGVVLEEYRLGQGADERMMQNYLPKVMYGSKYAERLPIGTKDNLENFTYESLRRYYKDWYRPDLMAVIAVGDIDVATLEAKIKSHFGKIPKATNPRNRDIYYVPNHDETFIAIEKDKEAPFSQVRVLFKDKDNSKEDTTLEEFRHSITESLFSQMLNNRLDELRNSENPPFVYGYSFHGGTWADTKDAYQSFAMTSPDGQLKALKTLLEENERVRKFGFGEAEFNRAKKDILARFEKSFKDKDKTESNRLLGEYIRNFLVNEPMPGIEWEFNFYKAQLPTITLEEVNQLISSYIKDTNRVIVLTGPDKEDLKTVTEQEVLDLLASVKNTDLKPYEDKEVASSLITTLLPEGTIVKEETNTTLNTTTLTLSNGATVTYKKTDFKNDEILFDGFSFGGTSLYSDQDYKATVFANNGLTEAGVNGFDKVELGKMLSGKIVNVRPRLSGLTESISGSCSPKDLEELFQLTYLYFTALNKDQSAFNSYINKQKAFIGNMLASPQFYFQDQYSQFVYGANPRYTGFPNTEKLENADYDLAYKKYQERFANAGDFHFYFVGNIDDQKLKSFAKKYLANLPSTNTKEDYKTFNFRPLSGSHTKIVEKGTDPKSSVRIVYQGETDYNQKDEYYLNSLAEILTIKLIEKLREEEGGVYGVGARGNLNKIPYGWYNFTISFPCGPENVDKLKDAAIAEVEQIIKNGPTDEDLAKIKEAQLLERKEDLKENRFWLNTLKNADYEGHDVNKLLEFETSVNNLTKVDIQKTAKKFLTKGYILGIHNPEKQ</sequence>
<dbReference type="InterPro" id="IPR050626">
    <property type="entry name" value="Peptidase_M16"/>
</dbReference>
<evidence type="ECO:0000256" key="2">
    <source>
        <dbReference type="ARBA" id="ARBA00007261"/>
    </source>
</evidence>
<dbReference type="PANTHER" id="PTHR43690:SF34">
    <property type="entry name" value="ZINC PROTEASE PQQL-LIKE"/>
    <property type="match status" value="1"/>
</dbReference>
<evidence type="ECO:0000313" key="12">
    <source>
        <dbReference type="EMBL" id="MDA0177100.1"/>
    </source>
</evidence>
<feature type="chain" id="PRO_5046901565" evidence="9">
    <location>
        <begin position="24"/>
        <end position="952"/>
    </location>
</feature>
<keyword evidence="13" id="KW-1185">Reference proteome</keyword>
<evidence type="ECO:0000256" key="1">
    <source>
        <dbReference type="ARBA" id="ARBA00001947"/>
    </source>
</evidence>
<comment type="cofactor">
    <cofactor evidence="1">
        <name>Zn(2+)</name>
        <dbReference type="ChEBI" id="CHEBI:29105"/>
    </cofactor>
</comment>
<keyword evidence="3" id="KW-0645">Protease</keyword>
<dbReference type="Pfam" id="PF00675">
    <property type="entry name" value="Peptidase_M16"/>
    <property type="match status" value="1"/>
</dbReference>
<dbReference type="InterPro" id="IPR007863">
    <property type="entry name" value="Peptidase_M16_C"/>
</dbReference>
<dbReference type="EMBL" id="JAPFGC010000002">
    <property type="protein sequence ID" value="MDA0177100.1"/>
    <property type="molecule type" value="Genomic_DNA"/>
</dbReference>
<comment type="caution">
    <text evidence="12">The sequence shown here is derived from an EMBL/GenBank/DDBJ whole genome shotgun (WGS) entry which is preliminary data.</text>
</comment>
<feature type="domain" description="Peptidase M16 N-terminal" evidence="10">
    <location>
        <begin position="68"/>
        <end position="207"/>
    </location>
</feature>
<dbReference type="InterPro" id="IPR011249">
    <property type="entry name" value="Metalloenz_LuxS/M16"/>
</dbReference>
<protein>
    <submittedName>
        <fullName evidence="12">Insulinase family protein</fullName>
    </submittedName>
</protein>
<feature type="domain" description="Peptidase M16 C-terminal" evidence="11">
    <location>
        <begin position="222"/>
        <end position="405"/>
    </location>
</feature>
<evidence type="ECO:0000256" key="3">
    <source>
        <dbReference type="ARBA" id="ARBA00022670"/>
    </source>
</evidence>
<evidence type="ECO:0000256" key="9">
    <source>
        <dbReference type="SAM" id="SignalP"/>
    </source>
</evidence>
<evidence type="ECO:0000259" key="11">
    <source>
        <dbReference type="Pfam" id="PF05193"/>
    </source>
</evidence>
<dbReference type="PANTHER" id="PTHR43690">
    <property type="entry name" value="NARDILYSIN"/>
    <property type="match status" value="1"/>
</dbReference>
<feature type="signal peptide" evidence="9">
    <location>
        <begin position="1"/>
        <end position="23"/>
    </location>
</feature>
<organism evidence="12 13">
    <name type="scientific">Mesoflavibacter profundi</name>
    <dbReference type="NCBI Taxonomy" id="2708110"/>
    <lineage>
        <taxon>Bacteria</taxon>
        <taxon>Pseudomonadati</taxon>
        <taxon>Bacteroidota</taxon>
        <taxon>Flavobacteriia</taxon>
        <taxon>Flavobacteriales</taxon>
        <taxon>Flavobacteriaceae</taxon>
        <taxon>Mesoflavibacter</taxon>
    </lineage>
</organism>
<evidence type="ECO:0000256" key="4">
    <source>
        <dbReference type="ARBA" id="ARBA00022723"/>
    </source>
</evidence>
<evidence type="ECO:0000259" key="10">
    <source>
        <dbReference type="Pfam" id="PF00675"/>
    </source>
</evidence>
<reference evidence="12" key="1">
    <citation type="submission" date="2022-11" db="EMBL/GenBank/DDBJ databases">
        <title>Refractory cell wall polysaccharides provide important carbon source for microbial heterotrophs in the hadal ocean.</title>
        <authorList>
            <person name="Zhu X."/>
        </authorList>
    </citation>
    <scope>NUCLEOTIDE SEQUENCE</scope>
    <source>
        <strain evidence="12">MTRN7</strain>
    </source>
</reference>
<dbReference type="RefSeq" id="WP_270005317.1">
    <property type="nucleotide sequence ID" value="NZ_JAPFGC010000002.1"/>
</dbReference>
<keyword evidence="9" id="KW-0732">Signal</keyword>
<dbReference type="InterPro" id="IPR001431">
    <property type="entry name" value="Pept_M16_Zn_BS"/>
</dbReference>
<name>A0ABT4S033_9FLAO</name>
<evidence type="ECO:0000256" key="6">
    <source>
        <dbReference type="ARBA" id="ARBA00022833"/>
    </source>
</evidence>
<evidence type="ECO:0000256" key="5">
    <source>
        <dbReference type="ARBA" id="ARBA00022801"/>
    </source>
</evidence>
<keyword evidence="6" id="KW-0862">Zinc</keyword>
<dbReference type="InterPro" id="IPR011765">
    <property type="entry name" value="Pept_M16_N"/>
</dbReference>
<evidence type="ECO:0000256" key="7">
    <source>
        <dbReference type="ARBA" id="ARBA00023049"/>
    </source>
</evidence>
<dbReference type="Pfam" id="PF05193">
    <property type="entry name" value="Peptidase_M16_C"/>
    <property type="match status" value="2"/>
</dbReference>
<dbReference type="Gene3D" id="3.30.830.10">
    <property type="entry name" value="Metalloenzyme, LuxS/M16 peptidase-like"/>
    <property type="match status" value="4"/>
</dbReference>